<dbReference type="InterPro" id="IPR036676">
    <property type="entry name" value="PurM-like_C_sf"/>
</dbReference>
<dbReference type="SUPFAM" id="SSF55326">
    <property type="entry name" value="PurM N-terminal domain-like"/>
    <property type="match status" value="1"/>
</dbReference>
<dbReference type="HOGENOM" id="CLU_049733_0_0_2"/>
<evidence type="ECO:0000259" key="3">
    <source>
        <dbReference type="Pfam" id="PF02769"/>
    </source>
</evidence>
<reference evidence="4 5" key="1">
    <citation type="journal article" date="2010" name="Stand. Genomic Sci.">
        <title>Complete genome sequence of Ignisphaera aggregans type strain (AQ1.S1).</title>
        <authorList>
            <person name="Goker M."/>
            <person name="Held B."/>
            <person name="Lapidus A."/>
            <person name="Nolan M."/>
            <person name="Spring S."/>
            <person name="Yasawong M."/>
            <person name="Lucas S."/>
            <person name="Glavina Del Rio T."/>
            <person name="Tice H."/>
            <person name="Cheng J.F."/>
            <person name="Goodwin L."/>
            <person name="Tapia R."/>
            <person name="Pitluck S."/>
            <person name="Liolios K."/>
            <person name="Ivanova N."/>
            <person name="Mavromatis K."/>
            <person name="Mikhailova N."/>
            <person name="Pati A."/>
            <person name="Chen A."/>
            <person name="Palaniappan K."/>
            <person name="Brambilla E."/>
            <person name="Land M."/>
            <person name="Hauser L."/>
            <person name="Chang Y.J."/>
            <person name="Jeffries C.D."/>
            <person name="Brettin T."/>
            <person name="Detter J.C."/>
            <person name="Han C."/>
            <person name="Rohde M."/>
            <person name="Sikorski J."/>
            <person name="Woyke T."/>
            <person name="Bristow J."/>
            <person name="Eisen J.A."/>
            <person name="Markowitz V."/>
            <person name="Hugenholtz P."/>
            <person name="Kyrpides N.C."/>
            <person name="Klenk H.P."/>
        </authorList>
    </citation>
    <scope>NUCLEOTIDE SEQUENCE [LARGE SCALE GENOMIC DNA]</scope>
    <source>
        <strain evidence="5">DSM 17230 / JCM 13409 / AQ1.S1</strain>
    </source>
</reference>
<dbReference type="PANTHER" id="PTHR30303:SF0">
    <property type="entry name" value="CARBAMOYL DEHYDRATASE HYPE"/>
    <property type="match status" value="1"/>
</dbReference>
<dbReference type="GO" id="GO:0051604">
    <property type="term" value="P:protein maturation"/>
    <property type="evidence" value="ECO:0007669"/>
    <property type="project" value="TreeGrafter"/>
</dbReference>
<evidence type="ECO:0000313" key="5">
    <source>
        <dbReference type="Proteomes" id="UP000001304"/>
    </source>
</evidence>
<dbReference type="Pfam" id="PF00586">
    <property type="entry name" value="AIRS"/>
    <property type="match status" value="1"/>
</dbReference>
<accession>E0ST48</accession>
<dbReference type="BioCyc" id="IAGG583356:GHAH-1905-MONOMER"/>
<dbReference type="SUPFAM" id="SSF56042">
    <property type="entry name" value="PurM C-terminal domain-like"/>
    <property type="match status" value="1"/>
</dbReference>
<protein>
    <submittedName>
        <fullName evidence="4">Hydrogenase expression/formation protein HypE</fullName>
    </submittedName>
</protein>
<organism evidence="4 5">
    <name type="scientific">Ignisphaera aggregans (strain DSM 17230 / JCM 13409 / AQ1.S1)</name>
    <dbReference type="NCBI Taxonomy" id="583356"/>
    <lineage>
        <taxon>Archaea</taxon>
        <taxon>Thermoproteota</taxon>
        <taxon>Thermoprotei</taxon>
        <taxon>Desulfurococcales</taxon>
        <taxon>Desulfurococcaceae</taxon>
        <taxon>Ignisphaera</taxon>
    </lineage>
</organism>
<gene>
    <name evidence="4" type="ordered locus">Igag_1916</name>
</gene>
<dbReference type="EMBL" id="CP002098">
    <property type="protein sequence ID" value="ADM28709.1"/>
    <property type="molecule type" value="Genomic_DNA"/>
</dbReference>
<dbReference type="InterPro" id="IPR011854">
    <property type="entry name" value="HypE"/>
</dbReference>
<dbReference type="AlphaFoldDB" id="E0ST48"/>
<dbReference type="Gene3D" id="3.30.1330.10">
    <property type="entry name" value="PurM-like, N-terminal domain"/>
    <property type="match status" value="1"/>
</dbReference>
<evidence type="ECO:0000313" key="4">
    <source>
        <dbReference type="EMBL" id="ADM28709.1"/>
    </source>
</evidence>
<dbReference type="PIRSF" id="PIRSF005644">
    <property type="entry name" value="Hdrgns_mtr_HypE"/>
    <property type="match status" value="1"/>
</dbReference>
<dbReference type="Gene3D" id="3.90.650.10">
    <property type="entry name" value="PurM-like C-terminal domain"/>
    <property type="match status" value="1"/>
</dbReference>
<dbReference type="NCBIfam" id="TIGR02124">
    <property type="entry name" value="hypE"/>
    <property type="match status" value="1"/>
</dbReference>
<sequence>MTLVHGSGARETFDLIMKTIVSKVPERLRKVNGGMGIDVLDDGAVIPIGDKYLVITMDSYTVKPIFFPGGSIGTLAISGTINDLVVMGARPIAIMDSITVEEGFELNVLEKIVNDMIDLLKKYDIPLIGGDFKVMPRGNLDKIIITTTGIGLAQNPIVDTRIRIGDKIIVTDPIASHGAVIIASQLGLLDNIKNIKSDAKPLIDALLPVIEKYGEHIHAARDPTRGGIASILNEWAINNDVTIVIDRSKIPIEPEVRAFLEALGIDFLSVASEGVAILAVDPQYSDDIVNELRSRGCKAEIIGEVVKPQSELLKGKVIAITEIGGRTIVASRGLNLPRIC</sequence>
<keyword evidence="5" id="KW-1185">Reference proteome</keyword>
<evidence type="ECO:0000256" key="1">
    <source>
        <dbReference type="ARBA" id="ARBA00006243"/>
    </source>
</evidence>
<dbReference type="STRING" id="583356.Igag_1916"/>
<dbReference type="InterPro" id="IPR010918">
    <property type="entry name" value="PurM-like_C_dom"/>
</dbReference>
<dbReference type="PANTHER" id="PTHR30303">
    <property type="entry name" value="HYDROGENASE ISOENZYMES FORMATION PROTEIN HYPE"/>
    <property type="match status" value="1"/>
</dbReference>
<proteinExistence type="inferred from homology"/>
<name>E0ST48_IGNAA</name>
<dbReference type="KEGG" id="iag:Igag_1916"/>
<evidence type="ECO:0000259" key="2">
    <source>
        <dbReference type="Pfam" id="PF00586"/>
    </source>
</evidence>
<dbReference type="InterPro" id="IPR016188">
    <property type="entry name" value="PurM-like_N"/>
</dbReference>
<feature type="domain" description="PurM-like C-terminal" evidence="3">
    <location>
        <begin position="164"/>
        <end position="310"/>
    </location>
</feature>
<dbReference type="InterPro" id="IPR036921">
    <property type="entry name" value="PurM-like_N_sf"/>
</dbReference>
<dbReference type="Pfam" id="PF02769">
    <property type="entry name" value="AIRS_C"/>
    <property type="match status" value="1"/>
</dbReference>
<dbReference type="Proteomes" id="UP000001304">
    <property type="component" value="Chromosome"/>
</dbReference>
<feature type="domain" description="PurM-like N-terminal" evidence="2">
    <location>
        <begin position="41"/>
        <end position="152"/>
    </location>
</feature>
<comment type="similarity">
    <text evidence="1">Belongs to the HypE family.</text>
</comment>